<accession>A0A173MBQ0</accession>
<dbReference type="Pfam" id="PF14905">
    <property type="entry name" value="OMP_b-brl_3"/>
    <property type="match status" value="2"/>
</dbReference>
<keyword evidence="3" id="KW-1185">Reference proteome</keyword>
<organism evidence="2 3">
    <name type="scientific">Filimonas lacunae</name>
    <dbReference type="NCBI Taxonomy" id="477680"/>
    <lineage>
        <taxon>Bacteria</taxon>
        <taxon>Pseudomonadati</taxon>
        <taxon>Bacteroidota</taxon>
        <taxon>Chitinophagia</taxon>
        <taxon>Chitinophagales</taxon>
        <taxon>Chitinophagaceae</taxon>
        <taxon>Filimonas</taxon>
    </lineage>
</organism>
<dbReference type="SUPFAM" id="SSF56935">
    <property type="entry name" value="Porins"/>
    <property type="match status" value="1"/>
</dbReference>
<dbReference type="STRING" id="477680.SAMN05421788_113105"/>
<dbReference type="SUPFAM" id="SSF49452">
    <property type="entry name" value="Starch-binding domain-like"/>
    <property type="match status" value="1"/>
</dbReference>
<feature type="domain" description="Outer membrane protein beta-barrel" evidence="1">
    <location>
        <begin position="719"/>
        <end position="872"/>
    </location>
</feature>
<keyword evidence="2" id="KW-0675">Receptor</keyword>
<dbReference type="GO" id="GO:0030246">
    <property type="term" value="F:carbohydrate binding"/>
    <property type="evidence" value="ECO:0007669"/>
    <property type="project" value="InterPro"/>
</dbReference>
<name>A0A173MBQ0_9BACT</name>
<evidence type="ECO:0000313" key="2">
    <source>
        <dbReference type="EMBL" id="SIT33754.1"/>
    </source>
</evidence>
<dbReference type="InterPro" id="IPR041700">
    <property type="entry name" value="OMP_b-brl_3"/>
</dbReference>
<dbReference type="InterPro" id="IPR013784">
    <property type="entry name" value="Carb-bd-like_fold"/>
</dbReference>
<sequence>MWAQFPTVKGTIKDSTSKSVIEGADIFLLIKESKKALLHTRSGADGFVFGQVPEGSYRLVIVAAGYNNDTIALVVKKGDSAALNVDVVLGIAGNELDGVVVKATPKPISVKGDTVVFHADAFAVRPNAQFEDLLRKLPGIEIDKDGNITMQGQKIDKITVNGKDLFLSDIKQANSLPAEMISSIEAFGTQSDRAKFSGVKESSNTKTLNLKTKKGMDQAWFGNAYASKGQGTSYAAGGQTTKLGGERMLTASGKLNNINNRFLGVESKNLGSQNGIQTTGSLDINYREKWGKKLTVGASLSGNGQRLDVLQNTSRRTFFSDSSLQENRLGQSVNKNYNYPGHVMLTYDADSMNQFQLNTSVSVQNSTNLSQDTAATQNLLNNGYSYLGSRTQTDNKTTQKSFNLNNQLDWRHRFAKQGRSLQLSVQQSIQTSSSPGSLFTVLNSYDSSGNALLKQVTNQQYTQSVDGSGYGASVMYTEPLAKGHNVSFTYSFNTQLQKSDKNSFDFDSTTGKYDKPSDITTNRFNNRNSSHKIEGSYGMNNKTMNYQIGLGWQYNTLDNLNFTPDRHIKQNFTNIFPRALINFNLGKGKSLSFNYNGASTAPSIEQLQPLKDITNPLLETVGNPDLKQSFNHSMSAYLNSYSMKNFRGIMLSLQGDVTQNQIVASTTLLSGGVQQQQYINVNGTYHLGSTASYSFGLGNKQGTKNSGSVSTHLRYGHDAGIINGEDNVTSSITWGQTLKLNYGITDKFIGELRGGVDYSGYQYTVTPGSNTQSWSQNATVNVSYELPLGINIQGTYSWMHQGTSGLLPSQSSGVLNAAIFKRLFAKQRWQLRLSGFDLLNTNRNYTQSAASNYIYTSQTNQLQRMLLLSLVYDFRLYPGLKKAGMASGANPFGRG</sequence>
<reference evidence="3" key="1">
    <citation type="submission" date="2017-01" db="EMBL/GenBank/DDBJ databases">
        <authorList>
            <person name="Varghese N."/>
            <person name="Submissions S."/>
        </authorList>
    </citation>
    <scope>NUCLEOTIDE SEQUENCE [LARGE SCALE GENOMIC DNA]</scope>
    <source>
        <strain evidence="3">DSM 21054</strain>
    </source>
</reference>
<proteinExistence type="predicted"/>
<protein>
    <submittedName>
        <fullName evidence="2">Outer membrane receptor proteins, mostly Fe transport</fullName>
    </submittedName>
</protein>
<dbReference type="EMBL" id="FTOR01000013">
    <property type="protein sequence ID" value="SIT33754.1"/>
    <property type="molecule type" value="Genomic_DNA"/>
</dbReference>
<dbReference type="Pfam" id="PF13620">
    <property type="entry name" value="CarboxypepD_reg"/>
    <property type="match status" value="1"/>
</dbReference>
<gene>
    <name evidence="2" type="ORF">SAMN05421788_113105</name>
</gene>
<dbReference type="Gene3D" id="2.60.40.1120">
    <property type="entry name" value="Carboxypeptidase-like, regulatory domain"/>
    <property type="match status" value="1"/>
</dbReference>
<feature type="domain" description="Outer membrane protein beta-barrel" evidence="1">
    <location>
        <begin position="412"/>
        <end position="710"/>
    </location>
</feature>
<dbReference type="AlphaFoldDB" id="A0A173MBQ0"/>
<evidence type="ECO:0000259" key="1">
    <source>
        <dbReference type="Pfam" id="PF14905"/>
    </source>
</evidence>
<evidence type="ECO:0000313" key="3">
    <source>
        <dbReference type="Proteomes" id="UP000186917"/>
    </source>
</evidence>
<dbReference type="Proteomes" id="UP000186917">
    <property type="component" value="Unassembled WGS sequence"/>
</dbReference>
<dbReference type="KEGG" id="fln:FLA_0941"/>